<dbReference type="InterPro" id="IPR020846">
    <property type="entry name" value="MFS_dom"/>
</dbReference>
<evidence type="ECO:0000259" key="7">
    <source>
        <dbReference type="PROSITE" id="PS50850"/>
    </source>
</evidence>
<feature type="transmembrane region" description="Helical" evidence="6">
    <location>
        <begin position="230"/>
        <end position="249"/>
    </location>
</feature>
<proteinExistence type="predicted"/>
<dbReference type="SUPFAM" id="SSF103473">
    <property type="entry name" value="MFS general substrate transporter"/>
    <property type="match status" value="1"/>
</dbReference>
<name>A0A9W4XKB3_9PLEO</name>
<feature type="transmembrane region" description="Helical" evidence="6">
    <location>
        <begin position="142"/>
        <end position="159"/>
    </location>
</feature>
<keyword evidence="3 6" id="KW-1133">Transmembrane helix</keyword>
<dbReference type="FunFam" id="1.20.1250.20:FF:000318">
    <property type="entry name" value="MFS multidrug transporter, putative"/>
    <property type="match status" value="1"/>
</dbReference>
<feature type="transmembrane region" description="Helical" evidence="6">
    <location>
        <begin position="473"/>
        <end position="501"/>
    </location>
</feature>
<evidence type="ECO:0000256" key="4">
    <source>
        <dbReference type="ARBA" id="ARBA00023136"/>
    </source>
</evidence>
<dbReference type="InterPro" id="IPR011701">
    <property type="entry name" value="MFS"/>
</dbReference>
<dbReference type="PROSITE" id="PS50850">
    <property type="entry name" value="MFS"/>
    <property type="match status" value="1"/>
</dbReference>
<feature type="transmembrane region" description="Helical" evidence="6">
    <location>
        <begin position="201"/>
        <end position="224"/>
    </location>
</feature>
<gene>
    <name evidence="8" type="ORF">PDIGIT_LOCUS7826</name>
</gene>
<dbReference type="PANTHER" id="PTHR23502:SF2">
    <property type="entry name" value="TRANSPORTER, PUTATIVE (AFU_ORTHOLOGUE AFUA_2G08910)-RELATED"/>
    <property type="match status" value="1"/>
</dbReference>
<reference evidence="8" key="1">
    <citation type="submission" date="2023-01" db="EMBL/GenBank/DDBJ databases">
        <authorList>
            <person name="Van Ghelder C."/>
            <person name="Rancurel C."/>
        </authorList>
    </citation>
    <scope>NUCLEOTIDE SEQUENCE</scope>
    <source>
        <strain evidence="8">CNCM I-4278</strain>
    </source>
</reference>
<feature type="transmembrane region" description="Helical" evidence="6">
    <location>
        <begin position="301"/>
        <end position="327"/>
    </location>
</feature>
<dbReference type="PANTHER" id="PTHR23502">
    <property type="entry name" value="MAJOR FACILITATOR SUPERFAMILY"/>
    <property type="match status" value="1"/>
</dbReference>
<evidence type="ECO:0000313" key="9">
    <source>
        <dbReference type="Proteomes" id="UP001152607"/>
    </source>
</evidence>
<dbReference type="OrthoDB" id="2585655at2759"/>
<keyword evidence="4 6" id="KW-0472">Membrane</keyword>
<accession>A0A9W4XKB3</accession>
<dbReference type="AlphaFoldDB" id="A0A9W4XKB3"/>
<evidence type="ECO:0000256" key="2">
    <source>
        <dbReference type="ARBA" id="ARBA00022692"/>
    </source>
</evidence>
<evidence type="ECO:0000256" key="1">
    <source>
        <dbReference type="ARBA" id="ARBA00004141"/>
    </source>
</evidence>
<feature type="transmembrane region" description="Helical" evidence="6">
    <location>
        <begin position="77"/>
        <end position="99"/>
    </location>
</feature>
<dbReference type="Gene3D" id="1.20.1250.20">
    <property type="entry name" value="MFS general substrate transporter like domains"/>
    <property type="match status" value="1"/>
</dbReference>
<feature type="transmembrane region" description="Helical" evidence="6">
    <location>
        <begin position="445"/>
        <end position="467"/>
    </location>
</feature>
<feature type="transmembrane region" description="Helical" evidence="6">
    <location>
        <begin position="339"/>
        <end position="360"/>
    </location>
</feature>
<sequence>MPKEEKNTTEHDHGDRTDLAHADTNASFPQRDDIANLSEDHRQYLFRKHGTLDLHPVPSMSDADPYNWPRWKKNTNLLLVAFHALIATFTPATIVPAFGDIAEDLNVTIQKASYLTALQIAILGCGPLLWRPLSSRYGRRPMFIASLVGSFCFNIGSAKAQSYDALAACSAFTTFFICPAGAIGSAVVVETFFKNERAKCMGIWTLMFTLGVPTAPLIFGFVAYRVGYRWIYWILAMINAFQLILYIFLGPETRFNRHNTTPQTQLSTFKESYFRFRRIDRTPLTILEFISPLRLVKYPCVLIPAVAYAMTYLCASTIIIIELPALFKAKFGFNPEQLGLQYIGIIIGSLIGEQLGGRLSDYWMKRARSKSANNTVLPEHRLWLAYPGYLFCMAGTVIFFVRTEQAPQGQWNVTPIVGAGVASVGKQMLTTVLITYAVDCYHEEAASIGVFVTFVRQMWNFIGPFWFPQMFRAVGLIGSAGVAVGLMVASAFLPTVVLQCVKGRWRFAMRGGD</sequence>
<dbReference type="InterPro" id="IPR036259">
    <property type="entry name" value="MFS_trans_sf"/>
</dbReference>
<organism evidence="8 9">
    <name type="scientific">Periconia digitata</name>
    <dbReference type="NCBI Taxonomy" id="1303443"/>
    <lineage>
        <taxon>Eukaryota</taxon>
        <taxon>Fungi</taxon>
        <taxon>Dikarya</taxon>
        <taxon>Ascomycota</taxon>
        <taxon>Pezizomycotina</taxon>
        <taxon>Dothideomycetes</taxon>
        <taxon>Pleosporomycetidae</taxon>
        <taxon>Pleosporales</taxon>
        <taxon>Massarineae</taxon>
        <taxon>Periconiaceae</taxon>
        <taxon>Periconia</taxon>
    </lineage>
</organism>
<feature type="transmembrane region" description="Helical" evidence="6">
    <location>
        <begin position="165"/>
        <end position="189"/>
    </location>
</feature>
<evidence type="ECO:0000256" key="6">
    <source>
        <dbReference type="SAM" id="Phobius"/>
    </source>
</evidence>
<feature type="transmembrane region" description="Helical" evidence="6">
    <location>
        <begin position="111"/>
        <end position="130"/>
    </location>
</feature>
<feature type="domain" description="Major facilitator superfamily (MFS) profile" evidence="7">
    <location>
        <begin position="76"/>
        <end position="497"/>
    </location>
</feature>
<feature type="compositionally biased region" description="Basic and acidic residues" evidence="5">
    <location>
        <begin position="1"/>
        <end position="21"/>
    </location>
</feature>
<dbReference type="Proteomes" id="UP001152607">
    <property type="component" value="Unassembled WGS sequence"/>
</dbReference>
<feature type="transmembrane region" description="Helical" evidence="6">
    <location>
        <begin position="381"/>
        <end position="401"/>
    </location>
</feature>
<protein>
    <recommendedName>
        <fullName evidence="7">Major facilitator superfamily (MFS) profile domain-containing protein</fullName>
    </recommendedName>
</protein>
<dbReference type="GO" id="GO:0022857">
    <property type="term" value="F:transmembrane transporter activity"/>
    <property type="evidence" value="ECO:0007669"/>
    <property type="project" value="InterPro"/>
</dbReference>
<keyword evidence="9" id="KW-1185">Reference proteome</keyword>
<comment type="caution">
    <text evidence="8">The sequence shown here is derived from an EMBL/GenBank/DDBJ whole genome shotgun (WGS) entry which is preliminary data.</text>
</comment>
<feature type="region of interest" description="Disordered" evidence="5">
    <location>
        <begin position="1"/>
        <end position="25"/>
    </location>
</feature>
<evidence type="ECO:0000256" key="5">
    <source>
        <dbReference type="SAM" id="MobiDB-lite"/>
    </source>
</evidence>
<feature type="transmembrane region" description="Helical" evidence="6">
    <location>
        <begin position="413"/>
        <end position="438"/>
    </location>
</feature>
<keyword evidence="2 6" id="KW-0812">Transmembrane</keyword>
<comment type="subcellular location">
    <subcellularLocation>
        <location evidence="1">Membrane</location>
        <topology evidence="1">Multi-pass membrane protein</topology>
    </subcellularLocation>
</comment>
<evidence type="ECO:0000313" key="8">
    <source>
        <dbReference type="EMBL" id="CAI6334758.1"/>
    </source>
</evidence>
<evidence type="ECO:0000256" key="3">
    <source>
        <dbReference type="ARBA" id="ARBA00022989"/>
    </source>
</evidence>
<dbReference type="GO" id="GO:0005886">
    <property type="term" value="C:plasma membrane"/>
    <property type="evidence" value="ECO:0007669"/>
    <property type="project" value="TreeGrafter"/>
</dbReference>
<dbReference type="Pfam" id="PF07690">
    <property type="entry name" value="MFS_1"/>
    <property type="match status" value="1"/>
</dbReference>
<dbReference type="EMBL" id="CAOQHR010000005">
    <property type="protein sequence ID" value="CAI6334758.1"/>
    <property type="molecule type" value="Genomic_DNA"/>
</dbReference>